<evidence type="ECO:0000313" key="3">
    <source>
        <dbReference type="Proteomes" id="UP000322667"/>
    </source>
</evidence>
<dbReference type="EMBL" id="CM017624">
    <property type="protein sequence ID" value="TYH84896.1"/>
    <property type="molecule type" value="Genomic_DNA"/>
</dbReference>
<reference evidence="2 3" key="1">
    <citation type="submission" date="2019-07" db="EMBL/GenBank/DDBJ databases">
        <title>WGS assembly of Gossypium tomentosum.</title>
        <authorList>
            <person name="Chen Z.J."/>
            <person name="Sreedasyam A."/>
            <person name="Ando A."/>
            <person name="Song Q."/>
            <person name="De L."/>
            <person name="Hulse-Kemp A."/>
            <person name="Ding M."/>
            <person name="Ye W."/>
            <person name="Kirkbride R."/>
            <person name="Jenkins J."/>
            <person name="Plott C."/>
            <person name="Lovell J."/>
            <person name="Lin Y.-M."/>
            <person name="Vaughn R."/>
            <person name="Liu B."/>
            <person name="Li W."/>
            <person name="Simpson S."/>
            <person name="Scheffler B."/>
            <person name="Saski C."/>
            <person name="Grover C."/>
            <person name="Hu G."/>
            <person name="Conover J."/>
            <person name="Carlson J."/>
            <person name="Shu S."/>
            <person name="Boston L."/>
            <person name="Williams M."/>
            <person name="Peterson D."/>
            <person name="Mcgee K."/>
            <person name="Jones D."/>
            <person name="Wendel J."/>
            <person name="Stelly D."/>
            <person name="Grimwood J."/>
            <person name="Schmutz J."/>
        </authorList>
    </citation>
    <scope>NUCLEOTIDE SEQUENCE [LARGE SCALE GENOMIC DNA]</scope>
    <source>
        <strain evidence="2">7179.01</strain>
    </source>
</reference>
<keyword evidence="3" id="KW-1185">Reference proteome</keyword>
<name>A0A5D2M0Y6_GOSTO</name>
<organism evidence="2 3">
    <name type="scientific">Gossypium tomentosum</name>
    <name type="common">Hawaiian cotton</name>
    <name type="synonym">Gossypium sandvicense</name>
    <dbReference type="NCBI Taxonomy" id="34277"/>
    <lineage>
        <taxon>Eukaryota</taxon>
        <taxon>Viridiplantae</taxon>
        <taxon>Streptophyta</taxon>
        <taxon>Embryophyta</taxon>
        <taxon>Tracheophyta</taxon>
        <taxon>Spermatophyta</taxon>
        <taxon>Magnoliopsida</taxon>
        <taxon>eudicotyledons</taxon>
        <taxon>Gunneridae</taxon>
        <taxon>Pentapetalae</taxon>
        <taxon>rosids</taxon>
        <taxon>malvids</taxon>
        <taxon>Malvales</taxon>
        <taxon>Malvaceae</taxon>
        <taxon>Malvoideae</taxon>
        <taxon>Gossypium</taxon>
    </lineage>
</organism>
<evidence type="ECO:0000256" key="1">
    <source>
        <dbReference type="SAM" id="MobiDB-lite"/>
    </source>
</evidence>
<dbReference type="Proteomes" id="UP000322667">
    <property type="component" value="Chromosome D02"/>
</dbReference>
<gene>
    <name evidence="2" type="ORF">ES332_D02G227400v1</name>
</gene>
<evidence type="ECO:0000313" key="2">
    <source>
        <dbReference type="EMBL" id="TYH84896.1"/>
    </source>
</evidence>
<feature type="region of interest" description="Disordered" evidence="1">
    <location>
        <begin position="15"/>
        <end position="49"/>
    </location>
</feature>
<sequence length="108" mass="11490">MVETLSAVDFEVGKSSAGSSGGVGSAMKKVRRRTNVPPDLNDPTVDENGQAVRDTNALKVSYKTKLLGTPSDQNACANMEKMFELQDGNVATEVIDGVSSITFSNRVH</sequence>
<dbReference type="AlphaFoldDB" id="A0A5D2M0Y6"/>
<accession>A0A5D2M0Y6</accession>
<proteinExistence type="predicted"/>
<protein>
    <submittedName>
        <fullName evidence="2">Uncharacterized protein</fullName>
    </submittedName>
</protein>